<dbReference type="OrthoDB" id="9805604at2"/>
<dbReference type="Gene3D" id="3.40.50.11190">
    <property type="match status" value="1"/>
</dbReference>
<dbReference type="Proteomes" id="UP000323946">
    <property type="component" value="Unassembled WGS sequence"/>
</dbReference>
<evidence type="ECO:0000313" key="2">
    <source>
        <dbReference type="Proteomes" id="UP000323946"/>
    </source>
</evidence>
<keyword evidence="1" id="KW-0167">Capsid protein</keyword>
<proteinExistence type="predicted"/>
<dbReference type="RefSeq" id="WP_150066272.1">
    <property type="nucleotide sequence ID" value="NZ_JBEPDJ010000002.1"/>
</dbReference>
<dbReference type="EMBL" id="VWPH01000004">
    <property type="protein sequence ID" value="KAA5835076.1"/>
    <property type="molecule type" value="Genomic_DNA"/>
</dbReference>
<keyword evidence="2" id="KW-1185">Reference proteome</keyword>
<dbReference type="SMR" id="A0A5M7BXU0"/>
<evidence type="ECO:0000313" key="1">
    <source>
        <dbReference type="EMBL" id="KAA5835076.1"/>
    </source>
</evidence>
<reference evidence="1 2" key="1">
    <citation type="submission" date="2019-09" db="EMBL/GenBank/DDBJ databases">
        <title>Draft genome sequence of the thermophilic Saccharopolyspora hirsuta VKM Ac-666T.</title>
        <authorList>
            <person name="Lobastova T.G."/>
            <person name="Fokina V."/>
            <person name="Bragin E.Y."/>
            <person name="Shtratnikova V.Y."/>
            <person name="Starodumova I.P."/>
            <person name="Tarlachkov S.V."/>
            <person name="Donova M.V."/>
        </authorList>
    </citation>
    <scope>NUCLEOTIDE SEQUENCE [LARGE SCALE GENOMIC DNA]</scope>
    <source>
        <strain evidence="1 2">VKM Ac-666</strain>
    </source>
</reference>
<sequence length="354" mass="37311">MSLTDLRHRVVVFRADASTGGGAGHVVRCLSLAEEVAARGAEAVFVADLGDVDWLRAELRERELAVHAPPSGPEAFADQLTWLGAAAAVIDSYHLEPDLYRAAREVVPVLASYDRYSGPLPADVLVDQTFGAHRDPLPPGGAVVLRGPDYVLLRDRIRAARPALPPRARELGEPPRVLLVLGGTDALDVTGDLARIVLASCPSIRLSVIGRGVRAEEFDVGPDQAVEVVPPTPDLPRLMAEADLVVSAAGTTLGELCCVGAAVAALWVVDNQLPVYEHAVAAGCVHGLGSLTDVLGDPGAAGASVRELLENPERRSELAQTAWRLVDGHGRSRAVDALESLLVPVDRRTRTAGG</sequence>
<protein>
    <submittedName>
        <fullName evidence="1">Spore coat protein</fullName>
    </submittedName>
</protein>
<dbReference type="AlphaFoldDB" id="A0A5M7BXU0"/>
<comment type="caution">
    <text evidence="1">The sequence shown here is derived from an EMBL/GenBank/DDBJ whole genome shotgun (WGS) entry which is preliminary data.</text>
</comment>
<gene>
    <name evidence="1" type="ORF">F1721_09770</name>
</gene>
<organism evidence="1 2">
    <name type="scientific">Saccharopolyspora hirsuta</name>
    <dbReference type="NCBI Taxonomy" id="1837"/>
    <lineage>
        <taxon>Bacteria</taxon>
        <taxon>Bacillati</taxon>
        <taxon>Actinomycetota</taxon>
        <taxon>Actinomycetes</taxon>
        <taxon>Pseudonocardiales</taxon>
        <taxon>Pseudonocardiaceae</taxon>
        <taxon>Saccharopolyspora</taxon>
    </lineage>
</organism>
<dbReference type="SUPFAM" id="SSF53756">
    <property type="entry name" value="UDP-Glycosyltransferase/glycogen phosphorylase"/>
    <property type="match status" value="1"/>
</dbReference>
<keyword evidence="1" id="KW-0946">Virion</keyword>
<dbReference type="Gene3D" id="3.40.50.2000">
    <property type="entry name" value="Glycogen Phosphorylase B"/>
    <property type="match status" value="1"/>
</dbReference>
<name>A0A5M7BXU0_SACHI</name>
<accession>A0A5M7BXU0</accession>